<reference evidence="1 2" key="1">
    <citation type="submission" date="2020-11" db="EMBL/GenBank/DDBJ databases">
        <title>A novel isolate from a Black sea contaminated sediment with potential to produce alkanes: Plantactinospora alkalitolerans sp. nov.</title>
        <authorList>
            <person name="Carro L."/>
            <person name="Veyisoglu A."/>
            <person name="Guven K."/>
            <person name="Schumann P."/>
            <person name="Klenk H.-P."/>
            <person name="Sahin N."/>
        </authorList>
    </citation>
    <scope>NUCLEOTIDE SEQUENCE [LARGE SCALE GENOMIC DNA]</scope>
    <source>
        <strain evidence="1 2">S1510</strain>
    </source>
</reference>
<dbReference type="Pfam" id="PF00378">
    <property type="entry name" value="ECH_1"/>
    <property type="match status" value="1"/>
</dbReference>
<name>A0ABS0GUB3_9ACTN</name>
<dbReference type="Proteomes" id="UP000638560">
    <property type="component" value="Unassembled WGS sequence"/>
</dbReference>
<organism evidence="1 2">
    <name type="scientific">Plantactinospora alkalitolerans</name>
    <dbReference type="NCBI Taxonomy" id="2789879"/>
    <lineage>
        <taxon>Bacteria</taxon>
        <taxon>Bacillati</taxon>
        <taxon>Actinomycetota</taxon>
        <taxon>Actinomycetes</taxon>
        <taxon>Micromonosporales</taxon>
        <taxon>Micromonosporaceae</taxon>
        <taxon>Plantactinospora</taxon>
    </lineage>
</organism>
<dbReference type="EMBL" id="JADPUN010000120">
    <property type="protein sequence ID" value="MBF9129477.1"/>
    <property type="molecule type" value="Genomic_DNA"/>
</dbReference>
<dbReference type="NCBIfam" id="NF042432">
    <property type="entry name" value="DHPACoAdixog_DpgC"/>
    <property type="match status" value="1"/>
</dbReference>
<dbReference type="InterPro" id="IPR029045">
    <property type="entry name" value="ClpP/crotonase-like_dom_sf"/>
</dbReference>
<gene>
    <name evidence="1" type="ORF">I0C86_10925</name>
</gene>
<dbReference type="InterPro" id="IPR001753">
    <property type="entry name" value="Enoyl-CoA_hydra/iso"/>
</dbReference>
<proteinExistence type="predicted"/>
<dbReference type="InterPro" id="IPR053482">
    <property type="entry name" value="DPA-CoA_Dioxygenase"/>
</dbReference>
<dbReference type="RefSeq" id="WP_196201109.1">
    <property type="nucleotide sequence ID" value="NZ_JADPUN010000120.1"/>
</dbReference>
<dbReference type="PANTHER" id="PTHR11941">
    <property type="entry name" value="ENOYL-COA HYDRATASE-RELATED"/>
    <property type="match status" value="1"/>
</dbReference>
<comment type="caution">
    <text evidence="1">The sequence shown here is derived from an EMBL/GenBank/DDBJ whole genome shotgun (WGS) entry which is preliminary data.</text>
</comment>
<accession>A0ABS0GUB3</accession>
<dbReference type="Gene3D" id="3.90.226.10">
    <property type="entry name" value="2-enoyl-CoA Hydratase, Chain A, domain 1"/>
    <property type="match status" value="1"/>
</dbReference>
<protein>
    <submittedName>
        <fullName evidence="1">Enoyl-CoA hydratase/isomerase family protein</fullName>
    </submittedName>
</protein>
<dbReference type="SUPFAM" id="SSF52096">
    <property type="entry name" value="ClpP/crotonase"/>
    <property type="match status" value="1"/>
</dbReference>
<dbReference type="Gene3D" id="1.20.58.1300">
    <property type="match status" value="1"/>
</dbReference>
<evidence type="ECO:0000313" key="2">
    <source>
        <dbReference type="Proteomes" id="UP000638560"/>
    </source>
</evidence>
<dbReference type="CDD" id="cd06558">
    <property type="entry name" value="crotonase-like"/>
    <property type="match status" value="1"/>
</dbReference>
<sequence length="440" mass="48118">MTAPAGHAAAVLTGELRADRVQLAAAAERGERRLAALSEPAVRTPGERTEAEAVHEELRTARAEFLAAHTERVYDELTAGRTRYLRLDELVEAASRAFPGLVPNAAQLAAERSRPQAGKEAREIDQAIFLRAVLRSPVAGRHLIDAMLRPTPRAMELLPEFQVTGQLRMAAVHLERRAGVARLTLCREDCLNAEDETQVDDMETAVDLALLDPQVRVGMVRGGPMSHPRYRGRRVFSAGINLKKLSAGDIPLVGFLLRRELGYLHKLLRGLASAEPGGWRPVLRTKPWLAAVDTFAIGGGTQMLLVFDHVIAAADAYFSLPAAREGIVPGVANFRFARVAGPRIARQVILAGRRIRAVEPDARVLVDEVVEPEQMDAAVERALTRLDGEAVVANRAMLAVGEESVDEFRTYLAEFALHQALRIYGADVLDKVDRFAGRVT</sequence>
<keyword evidence="2" id="KW-1185">Reference proteome</keyword>
<dbReference type="PANTHER" id="PTHR11941:SF54">
    <property type="entry name" value="ENOYL-COA HYDRATASE, MITOCHONDRIAL"/>
    <property type="match status" value="1"/>
</dbReference>
<evidence type="ECO:0000313" key="1">
    <source>
        <dbReference type="EMBL" id="MBF9129477.1"/>
    </source>
</evidence>